<comment type="caution">
    <text evidence="1">The sequence shown here is derived from an EMBL/GenBank/DDBJ whole genome shotgun (WGS) entry which is preliminary data.</text>
</comment>
<organism evidence="1 2">
    <name type="scientific">Artomyces pyxidatus</name>
    <dbReference type="NCBI Taxonomy" id="48021"/>
    <lineage>
        <taxon>Eukaryota</taxon>
        <taxon>Fungi</taxon>
        <taxon>Dikarya</taxon>
        <taxon>Basidiomycota</taxon>
        <taxon>Agaricomycotina</taxon>
        <taxon>Agaricomycetes</taxon>
        <taxon>Russulales</taxon>
        <taxon>Auriscalpiaceae</taxon>
        <taxon>Artomyces</taxon>
    </lineage>
</organism>
<protein>
    <submittedName>
        <fullName evidence="1">Uncharacterized protein</fullName>
    </submittedName>
</protein>
<keyword evidence="2" id="KW-1185">Reference proteome</keyword>
<evidence type="ECO:0000313" key="2">
    <source>
        <dbReference type="Proteomes" id="UP000814140"/>
    </source>
</evidence>
<reference evidence="1" key="2">
    <citation type="journal article" date="2022" name="New Phytol.">
        <title>Evolutionary transition to the ectomycorrhizal habit in the genomes of a hyperdiverse lineage of mushroom-forming fungi.</title>
        <authorList>
            <person name="Looney B."/>
            <person name="Miyauchi S."/>
            <person name="Morin E."/>
            <person name="Drula E."/>
            <person name="Courty P.E."/>
            <person name="Kohler A."/>
            <person name="Kuo A."/>
            <person name="LaButti K."/>
            <person name="Pangilinan J."/>
            <person name="Lipzen A."/>
            <person name="Riley R."/>
            <person name="Andreopoulos W."/>
            <person name="He G."/>
            <person name="Johnson J."/>
            <person name="Nolan M."/>
            <person name="Tritt A."/>
            <person name="Barry K.W."/>
            <person name="Grigoriev I.V."/>
            <person name="Nagy L.G."/>
            <person name="Hibbett D."/>
            <person name="Henrissat B."/>
            <person name="Matheny P.B."/>
            <person name="Labbe J."/>
            <person name="Martin F.M."/>
        </authorList>
    </citation>
    <scope>NUCLEOTIDE SEQUENCE</scope>
    <source>
        <strain evidence="1">HHB10654</strain>
    </source>
</reference>
<evidence type="ECO:0000313" key="1">
    <source>
        <dbReference type="EMBL" id="KAI0064025.1"/>
    </source>
</evidence>
<name>A0ACB8T5I8_9AGAM</name>
<sequence length="113" mass="12070">MLERNFLAHVRLGVLLMLLSCSVLLKVRLPGPDIPGHAPHNGSNTALASVEIVSAIVVICAGLWEYESGLRDMRDMRAFLAFSIPHLAIMAMVSAVVFATCVVLLASSSEIGP</sequence>
<proteinExistence type="predicted"/>
<accession>A0ACB8T5I8</accession>
<reference evidence="1" key="1">
    <citation type="submission" date="2021-03" db="EMBL/GenBank/DDBJ databases">
        <authorList>
            <consortium name="DOE Joint Genome Institute"/>
            <person name="Ahrendt S."/>
            <person name="Looney B.P."/>
            <person name="Miyauchi S."/>
            <person name="Morin E."/>
            <person name="Drula E."/>
            <person name="Courty P.E."/>
            <person name="Chicoki N."/>
            <person name="Fauchery L."/>
            <person name="Kohler A."/>
            <person name="Kuo A."/>
            <person name="Labutti K."/>
            <person name="Pangilinan J."/>
            <person name="Lipzen A."/>
            <person name="Riley R."/>
            <person name="Andreopoulos W."/>
            <person name="He G."/>
            <person name="Johnson J."/>
            <person name="Barry K.W."/>
            <person name="Grigoriev I.V."/>
            <person name="Nagy L."/>
            <person name="Hibbett D."/>
            <person name="Henrissat B."/>
            <person name="Matheny P.B."/>
            <person name="Labbe J."/>
            <person name="Martin F."/>
        </authorList>
    </citation>
    <scope>NUCLEOTIDE SEQUENCE</scope>
    <source>
        <strain evidence="1">HHB10654</strain>
    </source>
</reference>
<gene>
    <name evidence="1" type="ORF">BV25DRAFT_1823525</name>
</gene>
<dbReference type="Proteomes" id="UP000814140">
    <property type="component" value="Unassembled WGS sequence"/>
</dbReference>
<dbReference type="EMBL" id="MU277200">
    <property type="protein sequence ID" value="KAI0064025.1"/>
    <property type="molecule type" value="Genomic_DNA"/>
</dbReference>